<dbReference type="EMBL" id="BMAR01000003">
    <property type="protein sequence ID" value="GFR42548.1"/>
    <property type="molecule type" value="Genomic_DNA"/>
</dbReference>
<keyword evidence="5" id="KW-0560">Oxidoreductase</keyword>
<feature type="region of interest" description="Disordered" evidence="7">
    <location>
        <begin position="1"/>
        <end position="25"/>
    </location>
</feature>
<name>A0AAD3DKZ3_9CHLO</name>
<accession>A0AAD3DKZ3</accession>
<keyword evidence="3" id="KW-0313">Glucose metabolism</keyword>
<keyword evidence="4" id="KW-0521">NADP</keyword>
<dbReference type="GO" id="GO:0004345">
    <property type="term" value="F:glucose-6-phosphate dehydrogenase activity"/>
    <property type="evidence" value="ECO:0007669"/>
    <property type="project" value="UniProtKB-EC"/>
</dbReference>
<evidence type="ECO:0000256" key="6">
    <source>
        <dbReference type="ARBA" id="ARBA00023277"/>
    </source>
</evidence>
<reference evidence="9 10" key="1">
    <citation type="journal article" date="2021" name="Sci. Rep.">
        <title>Genome sequencing of the multicellular alga Astrephomene provides insights into convergent evolution of germ-soma differentiation.</title>
        <authorList>
            <person name="Yamashita S."/>
            <person name="Yamamoto K."/>
            <person name="Matsuzaki R."/>
            <person name="Suzuki S."/>
            <person name="Yamaguchi H."/>
            <person name="Hirooka S."/>
            <person name="Minakuchi Y."/>
            <person name="Miyagishima S."/>
            <person name="Kawachi M."/>
            <person name="Toyoda A."/>
            <person name="Nozaki H."/>
        </authorList>
    </citation>
    <scope>NUCLEOTIDE SEQUENCE [LARGE SCALE GENOMIC DNA]</scope>
    <source>
        <strain evidence="9 10">NIES-4017</strain>
    </source>
</reference>
<evidence type="ECO:0000256" key="2">
    <source>
        <dbReference type="ARBA" id="ARBA00013019"/>
    </source>
</evidence>
<evidence type="ECO:0000313" key="9">
    <source>
        <dbReference type="EMBL" id="GFR42548.1"/>
    </source>
</evidence>
<evidence type="ECO:0000259" key="8">
    <source>
        <dbReference type="Pfam" id="PF00479"/>
    </source>
</evidence>
<comment type="caution">
    <text evidence="9">The sequence shown here is derived from an EMBL/GenBank/DDBJ whole genome shotgun (WGS) entry which is preliminary data.</text>
</comment>
<sequence length="207" mass="22143">MGCGASVNTGRRESGAEGVQGNPAEQLLTQLVTSDMSRFASKELQASAQDAAKEASASDGNGLAAETSQKLVLERVCSSVRDEWHADEVDSLGKQLRLSIVVFGASGDLAKKKTYPALYELFKKGFLPRRLQIVGYARSRMSTQDLRDRLRPHLSRQPAECECVEQFLNSCSYLAGEYDAPAGYEALGAALTAWEATMCRAAGGGGG</sequence>
<dbReference type="AlphaFoldDB" id="A0AAD3DKZ3"/>
<evidence type="ECO:0000256" key="4">
    <source>
        <dbReference type="ARBA" id="ARBA00022857"/>
    </source>
</evidence>
<dbReference type="GO" id="GO:0009051">
    <property type="term" value="P:pentose-phosphate shunt, oxidative branch"/>
    <property type="evidence" value="ECO:0007669"/>
    <property type="project" value="TreeGrafter"/>
</dbReference>
<evidence type="ECO:0000256" key="7">
    <source>
        <dbReference type="SAM" id="MobiDB-lite"/>
    </source>
</evidence>
<dbReference type="Proteomes" id="UP001054857">
    <property type="component" value="Unassembled WGS sequence"/>
</dbReference>
<protein>
    <recommendedName>
        <fullName evidence="2">glucose-6-phosphate dehydrogenase (NADP(+))</fullName>
        <ecNumber evidence="2">1.1.1.49</ecNumber>
    </recommendedName>
</protein>
<dbReference type="InterPro" id="IPR022674">
    <property type="entry name" value="G6P_DH_NAD-bd"/>
</dbReference>
<comment type="pathway">
    <text evidence="1">Carbohydrate degradation; pentose phosphate pathway; D-ribulose 5-phosphate from D-glucose 6-phosphate (oxidative stage): step 1/3.</text>
</comment>
<evidence type="ECO:0000256" key="3">
    <source>
        <dbReference type="ARBA" id="ARBA00022526"/>
    </source>
</evidence>
<proteinExistence type="predicted"/>
<dbReference type="SUPFAM" id="SSF51735">
    <property type="entry name" value="NAD(P)-binding Rossmann-fold domains"/>
    <property type="match status" value="1"/>
</dbReference>
<dbReference type="InterPro" id="IPR001282">
    <property type="entry name" value="G6P_DH"/>
</dbReference>
<dbReference type="InterPro" id="IPR036291">
    <property type="entry name" value="NAD(P)-bd_dom_sf"/>
</dbReference>
<dbReference type="Gene3D" id="3.40.50.720">
    <property type="entry name" value="NAD(P)-binding Rossmann-like Domain"/>
    <property type="match status" value="1"/>
</dbReference>
<gene>
    <name evidence="9" type="ORF">Agub_g3455</name>
</gene>
<organism evidence="9 10">
    <name type="scientific">Astrephomene gubernaculifera</name>
    <dbReference type="NCBI Taxonomy" id="47775"/>
    <lineage>
        <taxon>Eukaryota</taxon>
        <taxon>Viridiplantae</taxon>
        <taxon>Chlorophyta</taxon>
        <taxon>core chlorophytes</taxon>
        <taxon>Chlorophyceae</taxon>
        <taxon>CS clade</taxon>
        <taxon>Chlamydomonadales</taxon>
        <taxon>Astrephomenaceae</taxon>
        <taxon>Astrephomene</taxon>
    </lineage>
</organism>
<evidence type="ECO:0000256" key="5">
    <source>
        <dbReference type="ARBA" id="ARBA00023002"/>
    </source>
</evidence>
<keyword evidence="6" id="KW-0119">Carbohydrate metabolism</keyword>
<dbReference type="Pfam" id="PF00479">
    <property type="entry name" value="G6PD_N"/>
    <property type="match status" value="1"/>
</dbReference>
<dbReference type="GO" id="GO:0006006">
    <property type="term" value="P:glucose metabolic process"/>
    <property type="evidence" value="ECO:0007669"/>
    <property type="project" value="UniProtKB-KW"/>
</dbReference>
<keyword evidence="10" id="KW-1185">Reference proteome</keyword>
<dbReference type="EC" id="1.1.1.49" evidence="2"/>
<evidence type="ECO:0000313" key="10">
    <source>
        <dbReference type="Proteomes" id="UP001054857"/>
    </source>
</evidence>
<evidence type="ECO:0000256" key="1">
    <source>
        <dbReference type="ARBA" id="ARBA00004937"/>
    </source>
</evidence>
<feature type="domain" description="Glucose-6-phosphate dehydrogenase NAD-binding" evidence="8">
    <location>
        <begin position="101"/>
        <end position="195"/>
    </location>
</feature>
<dbReference type="GO" id="GO:0050661">
    <property type="term" value="F:NADP binding"/>
    <property type="evidence" value="ECO:0007669"/>
    <property type="project" value="InterPro"/>
</dbReference>
<dbReference type="PANTHER" id="PTHR23429">
    <property type="entry name" value="GLUCOSE-6-PHOSPHATE 1-DEHYDROGENASE G6PD"/>
    <property type="match status" value="1"/>
</dbReference>
<feature type="non-terminal residue" evidence="9">
    <location>
        <position position="1"/>
    </location>
</feature>
<dbReference type="PANTHER" id="PTHR23429:SF0">
    <property type="entry name" value="GLUCOSE-6-PHOSPHATE 1-DEHYDROGENASE"/>
    <property type="match status" value="1"/>
</dbReference>